<evidence type="ECO:0000313" key="3">
    <source>
        <dbReference type="Proteomes" id="UP000568664"/>
    </source>
</evidence>
<evidence type="ECO:0000256" key="1">
    <source>
        <dbReference type="SAM" id="MobiDB-lite"/>
    </source>
</evidence>
<dbReference type="Proteomes" id="UP000568664">
    <property type="component" value="Unassembled WGS sequence"/>
</dbReference>
<organism evidence="2 3">
    <name type="scientific">Thalassotalea algicola</name>
    <dbReference type="NCBI Taxonomy" id="2716224"/>
    <lineage>
        <taxon>Bacteria</taxon>
        <taxon>Pseudomonadati</taxon>
        <taxon>Pseudomonadota</taxon>
        <taxon>Gammaproteobacteria</taxon>
        <taxon>Alteromonadales</taxon>
        <taxon>Colwelliaceae</taxon>
        <taxon>Thalassotalea</taxon>
    </lineage>
</organism>
<feature type="region of interest" description="Disordered" evidence="1">
    <location>
        <begin position="1"/>
        <end position="42"/>
    </location>
</feature>
<name>A0A7Y0LAL7_9GAMM</name>
<gene>
    <name evidence="2" type="ORF">HII17_04980</name>
</gene>
<dbReference type="EMBL" id="JABBXH010000002">
    <property type="protein sequence ID" value="NMP30911.1"/>
    <property type="molecule type" value="Genomic_DNA"/>
</dbReference>
<evidence type="ECO:0000313" key="2">
    <source>
        <dbReference type="EMBL" id="NMP30911.1"/>
    </source>
</evidence>
<dbReference type="AlphaFoldDB" id="A0A7Y0LAL7"/>
<accession>A0A7Y0LAL7</accession>
<keyword evidence="3" id="KW-1185">Reference proteome</keyword>
<dbReference type="InterPro" id="IPR018636">
    <property type="entry name" value="DUF2058"/>
</dbReference>
<sequence length="183" mass="20570">MASLQDQLLKAGLTTKQKARQANTDKRKKNKQKRSGAQVESSIQEQVKQDIAKQKAEKLAKDAALNAERQLELAAKELHQRILQILTHHQVKGIEGETEYNYTFGSKIKKLFVNEQTQKALVNGRLSICGLDDVTYVVTAETAEKVATLDENVVLLQNDKSATDEVDEDDPYAAYQIPDDLMW</sequence>
<comment type="caution">
    <text evidence="2">The sequence shown here is derived from an EMBL/GenBank/DDBJ whole genome shotgun (WGS) entry which is preliminary data.</text>
</comment>
<protein>
    <submittedName>
        <fullName evidence="2">DUF2058 domain-containing protein</fullName>
    </submittedName>
</protein>
<dbReference type="Pfam" id="PF09831">
    <property type="entry name" value="DUF2058"/>
    <property type="match status" value="1"/>
</dbReference>
<proteinExistence type="predicted"/>
<dbReference type="RefSeq" id="WP_169074263.1">
    <property type="nucleotide sequence ID" value="NZ_JABBXH010000002.1"/>
</dbReference>
<reference evidence="2 3" key="1">
    <citation type="submission" date="2020-04" db="EMBL/GenBank/DDBJ databases">
        <title>Thalassotalea sp. M1531, isolated from the surface of marine red alga.</title>
        <authorList>
            <person name="Pang L."/>
            <person name="Lu D.-C."/>
        </authorList>
    </citation>
    <scope>NUCLEOTIDE SEQUENCE [LARGE SCALE GENOMIC DNA]</scope>
    <source>
        <strain evidence="2 3">M1531</strain>
    </source>
</reference>